<evidence type="ECO:0000256" key="2">
    <source>
        <dbReference type="ARBA" id="ARBA00022723"/>
    </source>
</evidence>
<dbReference type="InterPro" id="IPR008995">
    <property type="entry name" value="Mo/tungstate-bd_C_term_dom"/>
</dbReference>
<evidence type="ECO:0000259" key="5">
    <source>
        <dbReference type="Pfam" id="PF03459"/>
    </source>
</evidence>
<dbReference type="NCBIfam" id="TIGR01256">
    <property type="entry name" value="modA"/>
    <property type="match status" value="1"/>
</dbReference>
<evidence type="ECO:0000256" key="1">
    <source>
        <dbReference type="ARBA" id="ARBA00009175"/>
    </source>
</evidence>
<dbReference type="EMBL" id="BAAAUV010000001">
    <property type="protein sequence ID" value="GAA3194647.1"/>
    <property type="molecule type" value="Genomic_DNA"/>
</dbReference>
<comment type="similarity">
    <text evidence="1">Belongs to the bacterial solute-binding protein ModA family.</text>
</comment>
<dbReference type="Gene3D" id="2.40.50.100">
    <property type="match status" value="1"/>
</dbReference>
<keyword evidence="7" id="KW-1185">Reference proteome</keyword>
<dbReference type="Pfam" id="PF13531">
    <property type="entry name" value="SBP_bac_11"/>
    <property type="match status" value="1"/>
</dbReference>
<dbReference type="SUPFAM" id="SSF50331">
    <property type="entry name" value="MOP-like"/>
    <property type="match status" value="1"/>
</dbReference>
<dbReference type="InterPro" id="IPR050682">
    <property type="entry name" value="ModA/WtpA"/>
</dbReference>
<feature type="region of interest" description="Disordered" evidence="4">
    <location>
        <begin position="24"/>
        <end position="43"/>
    </location>
</feature>
<name>A0ABP6PXH2_9ACTN</name>
<gene>
    <name evidence="6" type="ORF">GCM10010468_04510</name>
</gene>
<evidence type="ECO:0000256" key="4">
    <source>
        <dbReference type="SAM" id="MobiDB-lite"/>
    </source>
</evidence>
<dbReference type="Proteomes" id="UP001501237">
    <property type="component" value="Unassembled WGS sequence"/>
</dbReference>
<keyword evidence="2" id="KW-0479">Metal-binding</keyword>
<feature type="domain" description="Transport-associated OB type 1" evidence="5">
    <location>
        <begin position="40"/>
        <end position="100"/>
    </location>
</feature>
<evidence type="ECO:0000313" key="7">
    <source>
        <dbReference type="Proteomes" id="UP001501237"/>
    </source>
</evidence>
<dbReference type="Gene3D" id="3.40.190.10">
    <property type="entry name" value="Periplasmic binding protein-like II"/>
    <property type="match status" value="2"/>
</dbReference>
<protein>
    <recommendedName>
        <fullName evidence="5">Transport-associated OB type 1 domain-containing protein</fullName>
    </recommendedName>
</protein>
<reference evidence="7" key="1">
    <citation type="journal article" date="2019" name="Int. J. Syst. Evol. Microbiol.">
        <title>The Global Catalogue of Microorganisms (GCM) 10K type strain sequencing project: providing services to taxonomists for standard genome sequencing and annotation.</title>
        <authorList>
            <consortium name="The Broad Institute Genomics Platform"/>
            <consortium name="The Broad Institute Genome Sequencing Center for Infectious Disease"/>
            <person name="Wu L."/>
            <person name="Ma J."/>
        </authorList>
    </citation>
    <scope>NUCLEOTIDE SEQUENCE [LARGE SCALE GENOMIC DNA]</scope>
    <source>
        <strain evidence="7">JCM 9377</strain>
    </source>
</reference>
<evidence type="ECO:0000256" key="3">
    <source>
        <dbReference type="ARBA" id="ARBA00022729"/>
    </source>
</evidence>
<dbReference type="Pfam" id="PF03459">
    <property type="entry name" value="TOBE"/>
    <property type="match status" value="1"/>
</dbReference>
<dbReference type="SUPFAM" id="SSF53850">
    <property type="entry name" value="Periplasmic binding protein-like II"/>
    <property type="match status" value="1"/>
</dbReference>
<accession>A0ABP6PXH2</accession>
<organism evidence="6 7">
    <name type="scientific">Actinocorallia longicatena</name>
    <dbReference type="NCBI Taxonomy" id="111803"/>
    <lineage>
        <taxon>Bacteria</taxon>
        <taxon>Bacillati</taxon>
        <taxon>Actinomycetota</taxon>
        <taxon>Actinomycetes</taxon>
        <taxon>Streptosporangiales</taxon>
        <taxon>Thermomonosporaceae</taxon>
        <taxon>Actinocorallia</taxon>
    </lineage>
</organism>
<comment type="caution">
    <text evidence="6">The sequence shown here is derived from an EMBL/GenBank/DDBJ whole genome shotgun (WGS) entry which is preliminary data.</text>
</comment>
<dbReference type="InterPro" id="IPR005116">
    <property type="entry name" value="Transp-assoc_OB_typ1"/>
</dbReference>
<proteinExistence type="inferred from homology"/>
<dbReference type="PANTHER" id="PTHR30632">
    <property type="entry name" value="MOLYBDATE-BINDING PERIPLASMIC PROTEIN"/>
    <property type="match status" value="1"/>
</dbReference>
<dbReference type="InterPro" id="IPR005950">
    <property type="entry name" value="ModA"/>
</dbReference>
<sequence>MLGISSDAVRQLLGSGRLRARRDAQGRRIIAGSGGGRGRSSTRNRFTGIVTEIIRDPVMAQVEIAVGPFRAVSPLSGQAVDGLGLEVGVVASAVVKSTNVVVELPSLNAEPARRPPTMYRRLTRWALTVPLAVGLLAGATACGSDDDSPSSGGDKKLTVFAAASLTGTFTEIGRKFEAAHPGVKVTFNFGSSATLAQQITQGAPVDVFASASPATMKTVTDASLAASPTTFVRNKLQIAVPTGNPAKVDDLADLASPKVKVALCAEQVPCGAAAVKALAAAGLTVKPVTLEQDVKATLTKVELGEVDAALVYKTDVLASGKVTGIAFPEADKAINDYPISALTKAGSPDLAKQFVDFVLSPDGVTVLTQAGFDKP</sequence>
<dbReference type="PANTHER" id="PTHR30632:SF0">
    <property type="entry name" value="SULFATE-BINDING PROTEIN"/>
    <property type="match status" value="1"/>
</dbReference>
<evidence type="ECO:0000313" key="6">
    <source>
        <dbReference type="EMBL" id="GAA3194647.1"/>
    </source>
</evidence>
<keyword evidence="3" id="KW-0732">Signal</keyword>